<organism evidence="2 3">
    <name type="scientific">Candidatus Woykebacteria bacterium RIFCSPHIGHO2_12_FULL_45_10</name>
    <dbReference type="NCBI Taxonomy" id="1802603"/>
    <lineage>
        <taxon>Bacteria</taxon>
        <taxon>Candidatus Woykeibacteriota</taxon>
    </lineage>
</organism>
<dbReference type="Proteomes" id="UP000178068">
    <property type="component" value="Unassembled WGS sequence"/>
</dbReference>
<evidence type="ECO:0000313" key="3">
    <source>
        <dbReference type="Proteomes" id="UP000178068"/>
    </source>
</evidence>
<sequence length="264" mass="29448">MKLWVKIAIALPILLIVAAGYFIFTNSGVGVDAEHPPQFIQADFIDLSKIYSISKFRSGAGHDFSGSGETCRSMKHYFQPNSDPEFDKYFQNGGKSFPIPDPTTATAIYSPVDGRITGVDEEQTPIGKQVGLASDKAPQFLIRLFHLYLLDGFKAGSKVKAGEQIAWINKGQGTDIAIQVGQMPWNEKFISYFSVLPDAVFENYKKRGVTSREELIISKAERDANPLKCNTDQDQRFVYPDGYDQKQDYLHLSGYQTPTDGRTP</sequence>
<keyword evidence="1" id="KW-1133">Transmembrane helix</keyword>
<reference evidence="2 3" key="1">
    <citation type="journal article" date="2016" name="Nat. Commun.">
        <title>Thousands of microbial genomes shed light on interconnected biogeochemical processes in an aquifer system.</title>
        <authorList>
            <person name="Anantharaman K."/>
            <person name="Brown C.T."/>
            <person name="Hug L.A."/>
            <person name="Sharon I."/>
            <person name="Castelle C.J."/>
            <person name="Probst A.J."/>
            <person name="Thomas B.C."/>
            <person name="Singh A."/>
            <person name="Wilkins M.J."/>
            <person name="Karaoz U."/>
            <person name="Brodie E.L."/>
            <person name="Williams K.H."/>
            <person name="Hubbard S.S."/>
            <person name="Banfield J.F."/>
        </authorList>
    </citation>
    <scope>NUCLEOTIDE SEQUENCE [LARGE SCALE GENOMIC DNA]</scope>
</reference>
<proteinExistence type="predicted"/>
<dbReference type="AlphaFoldDB" id="A0A1G1WS26"/>
<dbReference type="InterPro" id="IPR011055">
    <property type="entry name" value="Dup_hybrid_motif"/>
</dbReference>
<dbReference type="EMBL" id="MHCZ01000002">
    <property type="protein sequence ID" value="OGY30474.1"/>
    <property type="molecule type" value="Genomic_DNA"/>
</dbReference>
<evidence type="ECO:0000313" key="2">
    <source>
        <dbReference type="EMBL" id="OGY30474.1"/>
    </source>
</evidence>
<dbReference type="Gene3D" id="2.70.70.10">
    <property type="entry name" value="Glucose Permease (Domain IIA)"/>
    <property type="match status" value="1"/>
</dbReference>
<feature type="transmembrane region" description="Helical" evidence="1">
    <location>
        <begin position="7"/>
        <end position="24"/>
    </location>
</feature>
<comment type="caution">
    <text evidence="2">The sequence shown here is derived from an EMBL/GenBank/DDBJ whole genome shotgun (WGS) entry which is preliminary data.</text>
</comment>
<protein>
    <submittedName>
        <fullName evidence="2">Uncharacterized protein</fullName>
    </submittedName>
</protein>
<keyword evidence="1" id="KW-0472">Membrane</keyword>
<evidence type="ECO:0000256" key="1">
    <source>
        <dbReference type="SAM" id="Phobius"/>
    </source>
</evidence>
<name>A0A1G1WS26_9BACT</name>
<keyword evidence="1" id="KW-0812">Transmembrane</keyword>
<accession>A0A1G1WS26</accession>
<gene>
    <name evidence="2" type="ORF">A3F35_03495</name>
</gene>